<dbReference type="SMR" id="A2F2A2"/>
<proteinExistence type="predicted"/>
<dbReference type="VEuPathDB" id="TrichDB:TVAGG3_0496790"/>
<dbReference type="Proteomes" id="UP000001542">
    <property type="component" value="Unassembled WGS sequence"/>
</dbReference>
<evidence type="ECO:0000259" key="1">
    <source>
        <dbReference type="Pfam" id="PF04577"/>
    </source>
</evidence>
<name>A2F2A2_TRIV3</name>
<dbReference type="InParanoid" id="A2F2A2"/>
<feature type="domain" description="Glycosyltransferase 61 catalytic" evidence="1">
    <location>
        <begin position="7"/>
        <end position="168"/>
    </location>
</feature>
<accession>A2F2A2</accession>
<gene>
    <name evidence="2" type="ORF">TVAG_381990</name>
</gene>
<keyword evidence="3" id="KW-1185">Reference proteome</keyword>
<dbReference type="AlphaFoldDB" id="A2F2A2"/>
<dbReference type="InterPro" id="IPR049625">
    <property type="entry name" value="Glyco_transf_61_cat"/>
</dbReference>
<dbReference type="Pfam" id="PF04577">
    <property type="entry name" value="Glyco_transf_61"/>
    <property type="match status" value="1"/>
</dbReference>
<evidence type="ECO:0000313" key="2">
    <source>
        <dbReference type="EMBL" id="EAY00981.1"/>
    </source>
</evidence>
<dbReference type="EMBL" id="DS113583">
    <property type="protein sequence ID" value="EAY00981.1"/>
    <property type="molecule type" value="Genomic_DNA"/>
</dbReference>
<organism evidence="2 3">
    <name type="scientific">Trichomonas vaginalis (strain ATCC PRA-98 / G3)</name>
    <dbReference type="NCBI Taxonomy" id="412133"/>
    <lineage>
        <taxon>Eukaryota</taxon>
        <taxon>Metamonada</taxon>
        <taxon>Parabasalia</taxon>
        <taxon>Trichomonadida</taxon>
        <taxon>Trichomonadidae</taxon>
        <taxon>Trichomonas</taxon>
    </lineage>
</organism>
<dbReference type="KEGG" id="tva:4758804"/>
<evidence type="ECO:0000313" key="3">
    <source>
        <dbReference type="Proteomes" id="UP000001542"/>
    </source>
</evidence>
<protein>
    <recommendedName>
        <fullName evidence="1">Glycosyltransferase 61 catalytic domain-containing protein</fullName>
    </recommendedName>
</protein>
<dbReference type="VEuPathDB" id="TrichDB:TVAG_TEG_DS113583_1_25"/>
<sequence length="279" mass="32365">MLCGIISIPSNIINDAEIFVNFDEEIAKSYLSLLNFETNRVHQLGNDLIYAHDLYIAVGEFGINCLHLSWKELHQRIYKLNNLEKIVPNKHVFINKEYNNWGAVDNFDEMYSYAKNQFPQYEFRRIRDDYVLNVNKTAKLYASIKVLVTASGSLAFNDLFLHEGCGVLLLSKGQCDTPAISTGIHLGLWVYALSSNKKYSIRDGVPLERFQAAFHDIMHAVYNKSWPKDIRSRTRPFISNNIDLDIIRKMEKYKLEDSLTPRYLNYGDKSFKIMKFAQI</sequence>
<dbReference type="RefSeq" id="XP_001330052.1">
    <property type="nucleotide sequence ID" value="XM_001330017.1"/>
</dbReference>
<reference evidence="2" key="1">
    <citation type="submission" date="2006-10" db="EMBL/GenBank/DDBJ databases">
        <authorList>
            <person name="Amadeo P."/>
            <person name="Zhao Q."/>
            <person name="Wortman J."/>
            <person name="Fraser-Liggett C."/>
            <person name="Carlton J."/>
        </authorList>
    </citation>
    <scope>NUCLEOTIDE SEQUENCE</scope>
    <source>
        <strain evidence="2">G3</strain>
    </source>
</reference>
<dbReference type="GO" id="GO:0016757">
    <property type="term" value="F:glycosyltransferase activity"/>
    <property type="evidence" value="ECO:0000318"/>
    <property type="project" value="GO_Central"/>
</dbReference>
<reference evidence="2" key="2">
    <citation type="journal article" date="2007" name="Science">
        <title>Draft genome sequence of the sexually transmitted pathogen Trichomonas vaginalis.</title>
        <authorList>
            <person name="Carlton J.M."/>
            <person name="Hirt R.P."/>
            <person name="Silva J.C."/>
            <person name="Delcher A.L."/>
            <person name="Schatz M."/>
            <person name="Zhao Q."/>
            <person name="Wortman J.R."/>
            <person name="Bidwell S.L."/>
            <person name="Alsmark U.C.M."/>
            <person name="Besteiro S."/>
            <person name="Sicheritz-Ponten T."/>
            <person name="Noel C.J."/>
            <person name="Dacks J.B."/>
            <person name="Foster P.G."/>
            <person name="Simillion C."/>
            <person name="Van de Peer Y."/>
            <person name="Miranda-Saavedra D."/>
            <person name="Barton G.J."/>
            <person name="Westrop G.D."/>
            <person name="Mueller S."/>
            <person name="Dessi D."/>
            <person name="Fiori P.L."/>
            <person name="Ren Q."/>
            <person name="Paulsen I."/>
            <person name="Zhang H."/>
            <person name="Bastida-Corcuera F.D."/>
            <person name="Simoes-Barbosa A."/>
            <person name="Brown M.T."/>
            <person name="Hayes R.D."/>
            <person name="Mukherjee M."/>
            <person name="Okumura C.Y."/>
            <person name="Schneider R."/>
            <person name="Smith A.J."/>
            <person name="Vanacova S."/>
            <person name="Villalvazo M."/>
            <person name="Haas B.J."/>
            <person name="Pertea M."/>
            <person name="Feldblyum T.V."/>
            <person name="Utterback T.R."/>
            <person name="Shu C.L."/>
            <person name="Osoegawa K."/>
            <person name="de Jong P.J."/>
            <person name="Hrdy I."/>
            <person name="Horvathova L."/>
            <person name="Zubacova Z."/>
            <person name="Dolezal P."/>
            <person name="Malik S.B."/>
            <person name="Logsdon J.M. Jr."/>
            <person name="Henze K."/>
            <person name="Gupta A."/>
            <person name="Wang C.C."/>
            <person name="Dunne R.L."/>
            <person name="Upcroft J.A."/>
            <person name="Upcroft P."/>
            <person name="White O."/>
            <person name="Salzberg S.L."/>
            <person name="Tang P."/>
            <person name="Chiu C.-H."/>
            <person name="Lee Y.-S."/>
            <person name="Embley T.M."/>
            <person name="Coombs G.H."/>
            <person name="Mottram J.C."/>
            <person name="Tachezy J."/>
            <person name="Fraser-Liggett C.M."/>
            <person name="Johnson P.J."/>
        </authorList>
    </citation>
    <scope>NUCLEOTIDE SEQUENCE [LARGE SCALE GENOMIC DNA]</scope>
    <source>
        <strain evidence="2">G3</strain>
    </source>
</reference>